<dbReference type="InterPro" id="IPR050109">
    <property type="entry name" value="HTH-type_TetR-like_transc_reg"/>
</dbReference>
<evidence type="ECO:0000256" key="2">
    <source>
        <dbReference type="ARBA" id="ARBA00023125"/>
    </source>
</evidence>
<dbReference type="PROSITE" id="PS01081">
    <property type="entry name" value="HTH_TETR_1"/>
    <property type="match status" value="1"/>
</dbReference>
<protein>
    <submittedName>
        <fullName evidence="7">TetR/AcrR family transcriptional regulator</fullName>
    </submittedName>
</protein>
<proteinExistence type="predicted"/>
<dbReference type="EMBL" id="JBHTGP010000012">
    <property type="protein sequence ID" value="MFD0687282.1"/>
    <property type="molecule type" value="Genomic_DNA"/>
</dbReference>
<dbReference type="InterPro" id="IPR036271">
    <property type="entry name" value="Tet_transcr_reg_TetR-rel_C_sf"/>
</dbReference>
<feature type="DNA-binding region" description="H-T-H motif" evidence="4">
    <location>
        <begin position="51"/>
        <end position="70"/>
    </location>
</feature>
<sequence>MQAGEPASRQAPADRTQRRAHLAQSRSREKKRALVQAAIALWRVKGFAETTVADICKAAGVSKALFYFYFPTKEDALIEAGVLSTREARRKARELLAGPYDLPDVIGAVLAALERSMRHNPPELLIEATLEGHRAEHRALAEGLSDEHHATRFLFLEPLQRAQADGKLPPGLDVLHVARGAQSLMEAGVRHWAAGEYGGRGFAEVTGRDITAFVDGHARMAAGEPEC</sequence>
<evidence type="ECO:0000256" key="1">
    <source>
        <dbReference type="ARBA" id="ARBA00023015"/>
    </source>
</evidence>
<keyword evidence="1" id="KW-0805">Transcription regulation</keyword>
<dbReference type="PANTHER" id="PTHR30055:SF234">
    <property type="entry name" value="HTH-TYPE TRANSCRIPTIONAL REGULATOR BETI"/>
    <property type="match status" value="1"/>
</dbReference>
<dbReference type="Gene3D" id="1.10.357.10">
    <property type="entry name" value="Tetracycline Repressor, domain 2"/>
    <property type="match status" value="1"/>
</dbReference>
<evidence type="ECO:0000259" key="6">
    <source>
        <dbReference type="PROSITE" id="PS50977"/>
    </source>
</evidence>
<evidence type="ECO:0000256" key="3">
    <source>
        <dbReference type="ARBA" id="ARBA00023163"/>
    </source>
</evidence>
<dbReference type="SUPFAM" id="SSF46689">
    <property type="entry name" value="Homeodomain-like"/>
    <property type="match status" value="1"/>
</dbReference>
<evidence type="ECO:0000313" key="8">
    <source>
        <dbReference type="Proteomes" id="UP001597063"/>
    </source>
</evidence>
<dbReference type="RefSeq" id="WP_131760888.1">
    <property type="nucleotide sequence ID" value="NZ_CAACUY010000135.1"/>
</dbReference>
<dbReference type="SUPFAM" id="SSF48498">
    <property type="entry name" value="Tetracyclin repressor-like, C-terminal domain"/>
    <property type="match status" value="1"/>
</dbReference>
<keyword evidence="8" id="KW-1185">Reference proteome</keyword>
<dbReference type="PANTHER" id="PTHR30055">
    <property type="entry name" value="HTH-TYPE TRANSCRIPTIONAL REGULATOR RUTR"/>
    <property type="match status" value="1"/>
</dbReference>
<evidence type="ECO:0000256" key="5">
    <source>
        <dbReference type="SAM" id="MobiDB-lite"/>
    </source>
</evidence>
<dbReference type="InterPro" id="IPR001647">
    <property type="entry name" value="HTH_TetR"/>
</dbReference>
<dbReference type="PROSITE" id="PS50977">
    <property type="entry name" value="HTH_TETR_2"/>
    <property type="match status" value="1"/>
</dbReference>
<feature type="region of interest" description="Disordered" evidence="5">
    <location>
        <begin position="1"/>
        <end position="27"/>
    </location>
</feature>
<evidence type="ECO:0000313" key="7">
    <source>
        <dbReference type="EMBL" id="MFD0687282.1"/>
    </source>
</evidence>
<dbReference type="Pfam" id="PF00440">
    <property type="entry name" value="TetR_N"/>
    <property type="match status" value="1"/>
</dbReference>
<accession>A0ABW2XNA4</accession>
<comment type="caution">
    <text evidence="7">The sequence shown here is derived from an EMBL/GenBank/DDBJ whole genome shotgun (WGS) entry which is preliminary data.</text>
</comment>
<gene>
    <name evidence="7" type="ORF">ACFQZM_22475</name>
</gene>
<evidence type="ECO:0000256" key="4">
    <source>
        <dbReference type="PROSITE-ProRule" id="PRU00335"/>
    </source>
</evidence>
<dbReference type="InterPro" id="IPR023772">
    <property type="entry name" value="DNA-bd_HTH_TetR-type_CS"/>
</dbReference>
<dbReference type="Proteomes" id="UP001597063">
    <property type="component" value="Unassembled WGS sequence"/>
</dbReference>
<keyword evidence="2 4" id="KW-0238">DNA-binding</keyword>
<keyword evidence="3" id="KW-0804">Transcription</keyword>
<organism evidence="7 8">
    <name type="scientific">Actinomadura fibrosa</name>
    <dbReference type="NCBI Taxonomy" id="111802"/>
    <lineage>
        <taxon>Bacteria</taxon>
        <taxon>Bacillati</taxon>
        <taxon>Actinomycetota</taxon>
        <taxon>Actinomycetes</taxon>
        <taxon>Streptosporangiales</taxon>
        <taxon>Thermomonosporaceae</taxon>
        <taxon>Actinomadura</taxon>
    </lineage>
</organism>
<dbReference type="PRINTS" id="PR00455">
    <property type="entry name" value="HTHTETR"/>
</dbReference>
<reference evidence="8" key="1">
    <citation type="journal article" date="2019" name="Int. J. Syst. Evol. Microbiol.">
        <title>The Global Catalogue of Microorganisms (GCM) 10K type strain sequencing project: providing services to taxonomists for standard genome sequencing and annotation.</title>
        <authorList>
            <consortium name="The Broad Institute Genomics Platform"/>
            <consortium name="The Broad Institute Genome Sequencing Center for Infectious Disease"/>
            <person name="Wu L."/>
            <person name="Ma J."/>
        </authorList>
    </citation>
    <scope>NUCLEOTIDE SEQUENCE [LARGE SCALE GENOMIC DNA]</scope>
    <source>
        <strain evidence="8">JCM 9371</strain>
    </source>
</reference>
<dbReference type="InterPro" id="IPR009057">
    <property type="entry name" value="Homeodomain-like_sf"/>
</dbReference>
<feature type="domain" description="HTH tetR-type" evidence="6">
    <location>
        <begin position="28"/>
        <end position="88"/>
    </location>
</feature>
<name>A0ABW2XNA4_9ACTN</name>